<organism evidence="2 3">
    <name type="scientific">Aliidiomarina haloalkalitolerans</name>
    <dbReference type="NCBI Taxonomy" id="859059"/>
    <lineage>
        <taxon>Bacteria</taxon>
        <taxon>Pseudomonadati</taxon>
        <taxon>Pseudomonadota</taxon>
        <taxon>Gammaproteobacteria</taxon>
        <taxon>Alteromonadales</taxon>
        <taxon>Idiomarinaceae</taxon>
        <taxon>Aliidiomarina</taxon>
    </lineage>
</organism>
<dbReference type="AlphaFoldDB" id="A0A432VUG4"/>
<accession>A0A432VUG4</accession>
<gene>
    <name evidence="2" type="ORF">CWE06_05955</name>
</gene>
<dbReference type="RefSeq" id="WP_126792152.1">
    <property type="nucleotide sequence ID" value="NZ_PIPI01000003.1"/>
</dbReference>
<keyword evidence="1" id="KW-0812">Transmembrane</keyword>
<comment type="caution">
    <text evidence="2">The sequence shown here is derived from an EMBL/GenBank/DDBJ whole genome shotgun (WGS) entry which is preliminary data.</text>
</comment>
<dbReference type="EMBL" id="PIPI01000003">
    <property type="protein sequence ID" value="RUO20167.1"/>
    <property type="molecule type" value="Genomic_DNA"/>
</dbReference>
<proteinExistence type="predicted"/>
<keyword evidence="1" id="KW-0472">Membrane</keyword>
<sequence length="164" mass="18125">MLQSYDIGLSLHFFMAFMIGGLCFVPLWISLGVKRKINMNVAISLAIGSVVAVWLLSYSVYGTNEVRLENDSLIVRAGLHRTEVAVNDIIAVQHLSREALHASEFRPGRRVGGTGFGQYQPGWFRLASGQRGFVLYAERPQEFTVIETVAYPIVLGGRVSVPVL</sequence>
<evidence type="ECO:0000313" key="3">
    <source>
        <dbReference type="Proteomes" id="UP000288212"/>
    </source>
</evidence>
<dbReference type="OrthoDB" id="5767765at2"/>
<feature type="transmembrane region" description="Helical" evidence="1">
    <location>
        <begin position="12"/>
        <end position="29"/>
    </location>
</feature>
<feature type="transmembrane region" description="Helical" evidence="1">
    <location>
        <begin position="41"/>
        <end position="61"/>
    </location>
</feature>
<reference evidence="2 3" key="1">
    <citation type="journal article" date="2011" name="Front. Microbiol.">
        <title>Genomic signatures of strain selection and enhancement in Bacillus atrophaeus var. globigii, a historical biowarfare simulant.</title>
        <authorList>
            <person name="Gibbons H.S."/>
            <person name="Broomall S.M."/>
            <person name="McNew L.A."/>
            <person name="Daligault H."/>
            <person name="Chapman C."/>
            <person name="Bruce D."/>
            <person name="Karavis M."/>
            <person name="Krepps M."/>
            <person name="McGregor P.A."/>
            <person name="Hong C."/>
            <person name="Park K.H."/>
            <person name="Akmal A."/>
            <person name="Feldman A."/>
            <person name="Lin J.S."/>
            <person name="Chang W.E."/>
            <person name="Higgs B.W."/>
            <person name="Demirev P."/>
            <person name="Lindquist J."/>
            <person name="Liem A."/>
            <person name="Fochler E."/>
            <person name="Read T.D."/>
            <person name="Tapia R."/>
            <person name="Johnson S."/>
            <person name="Bishop-Lilly K.A."/>
            <person name="Detter C."/>
            <person name="Han C."/>
            <person name="Sozhamannan S."/>
            <person name="Rosenzweig C.N."/>
            <person name="Skowronski E.W."/>
        </authorList>
    </citation>
    <scope>NUCLEOTIDE SEQUENCE [LARGE SCALE GENOMIC DNA]</scope>
    <source>
        <strain evidence="2 3">AK5</strain>
    </source>
</reference>
<name>A0A432VUG4_9GAMM</name>
<protein>
    <submittedName>
        <fullName evidence="2">Uncharacterized protein</fullName>
    </submittedName>
</protein>
<evidence type="ECO:0000313" key="2">
    <source>
        <dbReference type="EMBL" id="RUO20167.1"/>
    </source>
</evidence>
<dbReference type="Proteomes" id="UP000288212">
    <property type="component" value="Unassembled WGS sequence"/>
</dbReference>
<evidence type="ECO:0000256" key="1">
    <source>
        <dbReference type="SAM" id="Phobius"/>
    </source>
</evidence>
<keyword evidence="3" id="KW-1185">Reference proteome</keyword>
<keyword evidence="1" id="KW-1133">Transmembrane helix</keyword>